<comment type="caution">
    <text evidence="2">The sequence shown here is derived from an EMBL/GenBank/DDBJ whole genome shotgun (WGS) entry which is preliminary data.</text>
</comment>
<organism evidence="2 3">
    <name type="scientific">Steinernema carpocapsae</name>
    <name type="common">Entomopathogenic nematode</name>
    <dbReference type="NCBI Taxonomy" id="34508"/>
    <lineage>
        <taxon>Eukaryota</taxon>
        <taxon>Metazoa</taxon>
        <taxon>Ecdysozoa</taxon>
        <taxon>Nematoda</taxon>
        <taxon>Chromadorea</taxon>
        <taxon>Rhabditida</taxon>
        <taxon>Tylenchina</taxon>
        <taxon>Panagrolaimomorpha</taxon>
        <taxon>Strongyloidoidea</taxon>
        <taxon>Steinernematidae</taxon>
        <taxon>Steinernema</taxon>
    </lineage>
</organism>
<accession>A0A4U5M1X0</accession>
<name>A0A4U5M1X0_STECR</name>
<evidence type="ECO:0000256" key="1">
    <source>
        <dbReference type="SAM" id="MobiDB-lite"/>
    </source>
</evidence>
<keyword evidence="3" id="KW-1185">Reference proteome</keyword>
<reference evidence="2 3" key="1">
    <citation type="journal article" date="2015" name="Genome Biol.">
        <title>Comparative genomics of Steinernema reveals deeply conserved gene regulatory networks.</title>
        <authorList>
            <person name="Dillman A.R."/>
            <person name="Macchietto M."/>
            <person name="Porter C.F."/>
            <person name="Rogers A."/>
            <person name="Williams B."/>
            <person name="Antoshechkin I."/>
            <person name="Lee M.M."/>
            <person name="Goodwin Z."/>
            <person name="Lu X."/>
            <person name="Lewis E.E."/>
            <person name="Goodrich-Blair H."/>
            <person name="Stock S.P."/>
            <person name="Adams B.J."/>
            <person name="Sternberg P.W."/>
            <person name="Mortazavi A."/>
        </authorList>
    </citation>
    <scope>NUCLEOTIDE SEQUENCE [LARGE SCALE GENOMIC DNA]</scope>
    <source>
        <strain evidence="2 3">ALL</strain>
    </source>
</reference>
<dbReference type="AlphaFoldDB" id="A0A4U5M1X0"/>
<sequence>MPTCEHDATVSLNLRCSAASGLDYFPPAGTIYEDEHSHGHFTRPPDFARDCNCERRETIFAEYSGTSYTSHSSASTHCRSTGLFPQQESRQSQGRFLCSDSFGSTTTMAASGSCFPSAAARHLRSAAATACHVPSVNALLQPRPEVQRLRANLPLSAVRRLSLVTNTVVPTPAHFPQRPQQVRTGPNHFPQNARYDPHRPAFQQSPGQWTPSTGYEYYQPHSWNPNVFSVNTEQSPITTDPQHLLLLRLSRQSEPDNPLSP</sequence>
<evidence type="ECO:0000313" key="2">
    <source>
        <dbReference type="EMBL" id="TKR62680.1"/>
    </source>
</evidence>
<dbReference type="EMBL" id="AZBU02000010">
    <property type="protein sequence ID" value="TKR62680.1"/>
    <property type="molecule type" value="Genomic_DNA"/>
</dbReference>
<dbReference type="Proteomes" id="UP000298663">
    <property type="component" value="Unassembled WGS sequence"/>
</dbReference>
<reference evidence="2 3" key="2">
    <citation type="journal article" date="2019" name="G3 (Bethesda)">
        <title>Hybrid Assembly of the Genome of the Entomopathogenic Nematode Steinernema carpocapsae Identifies the X-Chromosome.</title>
        <authorList>
            <person name="Serra L."/>
            <person name="Macchietto M."/>
            <person name="Macias-Munoz A."/>
            <person name="McGill C.J."/>
            <person name="Rodriguez I.M."/>
            <person name="Rodriguez B."/>
            <person name="Murad R."/>
            <person name="Mortazavi A."/>
        </authorList>
    </citation>
    <scope>NUCLEOTIDE SEQUENCE [LARGE SCALE GENOMIC DNA]</scope>
    <source>
        <strain evidence="2 3">ALL</strain>
    </source>
</reference>
<protein>
    <submittedName>
        <fullName evidence="2">Uncharacterized protein</fullName>
    </submittedName>
</protein>
<proteinExistence type="predicted"/>
<feature type="region of interest" description="Disordered" evidence="1">
    <location>
        <begin position="171"/>
        <end position="209"/>
    </location>
</feature>
<evidence type="ECO:0000313" key="3">
    <source>
        <dbReference type="Proteomes" id="UP000298663"/>
    </source>
</evidence>
<gene>
    <name evidence="2" type="ORF">L596_026604</name>
</gene>